<dbReference type="InParanoid" id="A0A218ZGF1"/>
<feature type="region of interest" description="Disordered" evidence="1">
    <location>
        <begin position="1"/>
        <end position="34"/>
    </location>
</feature>
<comment type="caution">
    <text evidence="2">The sequence shown here is derived from an EMBL/GenBank/DDBJ whole genome shotgun (WGS) entry which is preliminary data.</text>
</comment>
<dbReference type="AlphaFoldDB" id="A0A218ZGF1"/>
<dbReference type="Proteomes" id="UP000242519">
    <property type="component" value="Unassembled WGS sequence"/>
</dbReference>
<evidence type="ECO:0000313" key="3">
    <source>
        <dbReference type="Proteomes" id="UP000242519"/>
    </source>
</evidence>
<reference evidence="2 3" key="1">
    <citation type="submission" date="2017-04" db="EMBL/GenBank/DDBJ databases">
        <title>Draft genome sequence of Marssonina coronaria NL1: causal agent of apple blotch.</title>
        <authorList>
            <person name="Cheng Q."/>
        </authorList>
    </citation>
    <scope>NUCLEOTIDE SEQUENCE [LARGE SCALE GENOMIC DNA]</scope>
    <source>
        <strain evidence="2 3">NL1</strain>
    </source>
</reference>
<dbReference type="EMBL" id="MZNU01000038">
    <property type="protein sequence ID" value="OWP06680.1"/>
    <property type="molecule type" value="Genomic_DNA"/>
</dbReference>
<evidence type="ECO:0000256" key="1">
    <source>
        <dbReference type="SAM" id="MobiDB-lite"/>
    </source>
</evidence>
<gene>
    <name evidence="2" type="ORF">B2J93_5159</name>
</gene>
<name>A0A218ZGF1_9HELO</name>
<organism evidence="2 3">
    <name type="scientific">Diplocarpon coronariae</name>
    <dbReference type="NCBI Taxonomy" id="2795749"/>
    <lineage>
        <taxon>Eukaryota</taxon>
        <taxon>Fungi</taxon>
        <taxon>Dikarya</taxon>
        <taxon>Ascomycota</taxon>
        <taxon>Pezizomycotina</taxon>
        <taxon>Leotiomycetes</taxon>
        <taxon>Helotiales</taxon>
        <taxon>Drepanopezizaceae</taxon>
        <taxon>Diplocarpon</taxon>
    </lineage>
</organism>
<protein>
    <submittedName>
        <fullName evidence="2">Cadmium-translocating P-type ATPase</fullName>
    </submittedName>
</protein>
<accession>A0A218ZGF1</accession>
<keyword evidence="3" id="KW-1185">Reference proteome</keyword>
<sequence>MDPDSTSSSIERNSSDGLIPSKTTKSPTKIVSQADQFPGAFDPRLYSTPTLSDWSKNFTPCDINALKSQMTEKLVAGAPEVNWQLSSIRILAGDGNDLIMLKEELRLTNNHPLTISNKPDPDVLEKQIERYKEVIYQLEKDLEEEKKDKKAYHASLSLLKAQRA</sequence>
<evidence type="ECO:0000313" key="2">
    <source>
        <dbReference type="EMBL" id="OWP06680.1"/>
    </source>
</evidence>
<proteinExistence type="predicted"/>